<dbReference type="EMBL" id="VUMI01000122">
    <property type="protein sequence ID" value="MSS92097.1"/>
    <property type="molecule type" value="Genomic_DNA"/>
</dbReference>
<feature type="signal peptide" evidence="2">
    <location>
        <begin position="1"/>
        <end position="24"/>
    </location>
</feature>
<accession>A0A6N7WNG5</accession>
<feature type="compositionally biased region" description="Polar residues" evidence="1">
    <location>
        <begin position="26"/>
        <end position="47"/>
    </location>
</feature>
<evidence type="ECO:0000256" key="1">
    <source>
        <dbReference type="SAM" id="MobiDB-lite"/>
    </source>
</evidence>
<feature type="region of interest" description="Disordered" evidence="1">
    <location>
        <begin position="26"/>
        <end position="50"/>
    </location>
</feature>
<keyword evidence="2" id="KW-0732">Signal</keyword>
<keyword evidence="4" id="KW-1185">Reference proteome</keyword>
<reference evidence="3 4" key="1">
    <citation type="submission" date="2019-08" db="EMBL/GenBank/DDBJ databases">
        <title>In-depth cultivation of the pig gut microbiome towards novel bacterial diversity and tailored functional studies.</title>
        <authorList>
            <person name="Wylensek D."/>
            <person name="Hitch T.C.A."/>
            <person name="Clavel T."/>
        </authorList>
    </citation>
    <scope>NUCLEOTIDE SEQUENCE [LARGE SCALE GENOMIC DNA]</scope>
    <source>
        <strain evidence="3 4">WCA-389-WT-23B</strain>
    </source>
</reference>
<feature type="non-terminal residue" evidence="3">
    <location>
        <position position="169"/>
    </location>
</feature>
<evidence type="ECO:0000313" key="4">
    <source>
        <dbReference type="Proteomes" id="UP000436047"/>
    </source>
</evidence>
<gene>
    <name evidence="3" type="ORF">FYJ45_29000</name>
</gene>
<comment type="caution">
    <text evidence="3">The sequence shown here is derived from an EMBL/GenBank/DDBJ whole genome shotgun (WGS) entry which is preliminary data.</text>
</comment>
<dbReference type="PROSITE" id="PS51257">
    <property type="entry name" value="PROKAR_LIPOPROTEIN"/>
    <property type="match status" value="1"/>
</dbReference>
<organism evidence="3 4">
    <name type="scientific">Eisenbergiella porci</name>
    <dbReference type="NCBI Taxonomy" id="2652274"/>
    <lineage>
        <taxon>Bacteria</taxon>
        <taxon>Bacillati</taxon>
        <taxon>Bacillota</taxon>
        <taxon>Clostridia</taxon>
        <taxon>Lachnospirales</taxon>
        <taxon>Lachnospiraceae</taxon>
        <taxon>Eisenbergiella</taxon>
    </lineage>
</organism>
<evidence type="ECO:0000313" key="3">
    <source>
        <dbReference type="EMBL" id="MSS92097.1"/>
    </source>
</evidence>
<feature type="chain" id="PRO_5026917130" description="DUF4430 domain-containing protein" evidence="2">
    <location>
        <begin position="25"/>
        <end position="169"/>
    </location>
</feature>
<protein>
    <recommendedName>
        <fullName evidence="5">DUF4430 domain-containing protein</fullName>
    </recommendedName>
</protein>
<sequence>MKKSIIPVLLLSAILTACSSSTSAEPKEVSSISVNAESETTQYNEESTAPEETIIHENEIGSIEEQVLLDQDGLKVTAMEMITDSLWGEGIKLLIENNTEKNIGLGCNALIVNDYMISDLFSSTIAAGKKSNENLYFSSSALEAAGITNIGQIEIYFHVFDGDSYETIK</sequence>
<dbReference type="Proteomes" id="UP000436047">
    <property type="component" value="Unassembled WGS sequence"/>
</dbReference>
<dbReference type="AlphaFoldDB" id="A0A6N7WNG5"/>
<evidence type="ECO:0008006" key="5">
    <source>
        <dbReference type="Google" id="ProtNLM"/>
    </source>
</evidence>
<proteinExistence type="predicted"/>
<name>A0A6N7WNG5_9FIRM</name>
<evidence type="ECO:0000256" key="2">
    <source>
        <dbReference type="SAM" id="SignalP"/>
    </source>
</evidence>